<keyword evidence="1" id="KW-0812">Transmembrane</keyword>
<feature type="transmembrane region" description="Helical" evidence="1">
    <location>
        <begin position="21"/>
        <end position="40"/>
    </location>
</feature>
<evidence type="ECO:0000313" key="2">
    <source>
        <dbReference type="EMBL" id="CEN54164.1"/>
    </source>
</evidence>
<dbReference type="EMBL" id="CDOL01000265">
    <property type="protein sequence ID" value="CEN54164.1"/>
    <property type="molecule type" value="Genomic_DNA"/>
</dbReference>
<accession>A0A0B7IU84</accession>
<gene>
    <name evidence="2" type="ORF">CCAND93_730033</name>
</gene>
<proteinExistence type="predicted"/>
<organism evidence="2 3">
    <name type="scientific">Capnocytophaga canis</name>
    <dbReference type="NCBI Taxonomy" id="1848903"/>
    <lineage>
        <taxon>Bacteria</taxon>
        <taxon>Pseudomonadati</taxon>
        <taxon>Bacteroidota</taxon>
        <taxon>Flavobacteriia</taxon>
        <taxon>Flavobacteriales</taxon>
        <taxon>Flavobacteriaceae</taxon>
        <taxon>Capnocytophaga</taxon>
    </lineage>
</organism>
<reference evidence="2 3" key="1">
    <citation type="submission" date="2015-01" db="EMBL/GenBank/DDBJ databases">
        <authorList>
            <person name="Xiang T."/>
            <person name="Song Y."/>
            <person name="Huang L."/>
            <person name="Wang B."/>
            <person name="Wu P."/>
        </authorList>
    </citation>
    <scope>NUCLEOTIDE SEQUENCE [LARGE SCALE GENOMIC DNA]</scope>
    <source>
        <strain evidence="2 3">CcD93</strain>
    </source>
</reference>
<evidence type="ECO:0000313" key="3">
    <source>
        <dbReference type="Proteomes" id="UP000038200"/>
    </source>
</evidence>
<dbReference type="AlphaFoldDB" id="A0A0B7IU84"/>
<name>A0A0B7IU84_9FLAO</name>
<dbReference type="Proteomes" id="UP000038200">
    <property type="component" value="Unassembled WGS sequence"/>
</dbReference>
<keyword evidence="1" id="KW-1133">Transmembrane helix</keyword>
<protein>
    <submittedName>
        <fullName evidence="2">Uncharacterized protein</fullName>
    </submittedName>
</protein>
<keyword evidence="1" id="KW-0472">Membrane</keyword>
<evidence type="ECO:0000256" key="1">
    <source>
        <dbReference type="SAM" id="Phobius"/>
    </source>
</evidence>
<sequence length="42" mass="5079">MKRKEAVKKTNFEDLKDIYNQDFINILCLKIFFLTASIFLEH</sequence>